<evidence type="ECO:0000313" key="2">
    <source>
        <dbReference type="Proteomes" id="UP001168694"/>
    </source>
</evidence>
<accession>A0ABT8E8V4</accession>
<organism evidence="1 2">
    <name type="scientific">Fictibacillus terranigra</name>
    <dbReference type="NCBI Taxonomy" id="3058424"/>
    <lineage>
        <taxon>Bacteria</taxon>
        <taxon>Bacillati</taxon>
        <taxon>Bacillota</taxon>
        <taxon>Bacilli</taxon>
        <taxon>Bacillales</taxon>
        <taxon>Fictibacillaceae</taxon>
        <taxon>Fictibacillus</taxon>
    </lineage>
</organism>
<comment type="caution">
    <text evidence="1">The sequence shown here is derived from an EMBL/GenBank/DDBJ whole genome shotgun (WGS) entry which is preliminary data.</text>
</comment>
<sequence length="71" mass="8322">MVTITTVEFVALMQTIGQPWTLETTKIGDRVDQVERFWERGTSITTIGDQLALMETYTVCDFNKEYYFFKL</sequence>
<protein>
    <submittedName>
        <fullName evidence="1">Uncharacterized protein</fullName>
    </submittedName>
</protein>
<name>A0ABT8E8V4_9BACL</name>
<evidence type="ECO:0000313" key="1">
    <source>
        <dbReference type="EMBL" id="MDN4074341.1"/>
    </source>
</evidence>
<gene>
    <name evidence="1" type="ORF">QYF49_15245</name>
</gene>
<keyword evidence="2" id="KW-1185">Reference proteome</keyword>
<reference evidence="1" key="1">
    <citation type="submission" date="2023-06" db="EMBL/GenBank/DDBJ databases">
        <title>Draft Genome Sequences of Representative Paenibacillus Polymyxa, Bacillus cereus, Fictibacillus sp., and Brevibacillus agri Strains Isolated from Amazonian Dark Earth.</title>
        <authorList>
            <person name="Pellegrinetti T.A."/>
            <person name="Cunha I.C.M."/>
            <person name="Chaves M.G."/>
            <person name="Freitas A.S."/>
            <person name="Silva A.V.R."/>
            <person name="Tsai S.M."/>
            <person name="Mendes L.W."/>
        </authorList>
    </citation>
    <scope>NUCLEOTIDE SEQUENCE</scope>
    <source>
        <strain evidence="1">CENA-BCM004</strain>
    </source>
</reference>
<proteinExistence type="predicted"/>
<dbReference type="Proteomes" id="UP001168694">
    <property type="component" value="Unassembled WGS sequence"/>
</dbReference>
<dbReference type="RefSeq" id="WP_290400476.1">
    <property type="nucleotide sequence ID" value="NZ_JAUHLN010000003.1"/>
</dbReference>
<dbReference type="EMBL" id="JAUHLN010000003">
    <property type="protein sequence ID" value="MDN4074341.1"/>
    <property type="molecule type" value="Genomic_DNA"/>
</dbReference>